<dbReference type="EMBL" id="FOJT01000004">
    <property type="protein sequence ID" value="SFB15792.1"/>
    <property type="molecule type" value="Genomic_DNA"/>
</dbReference>
<dbReference type="Proteomes" id="UP000199604">
    <property type="component" value="Unassembled WGS sequence"/>
</dbReference>
<dbReference type="STRING" id="498292.SAMN05660845_1906"/>
<organism evidence="1 2">
    <name type="scientific">Flavobacterium swingsii</name>
    <dbReference type="NCBI Taxonomy" id="498292"/>
    <lineage>
        <taxon>Bacteria</taxon>
        <taxon>Pseudomonadati</taxon>
        <taxon>Bacteroidota</taxon>
        <taxon>Flavobacteriia</taxon>
        <taxon>Flavobacteriales</taxon>
        <taxon>Flavobacteriaceae</taxon>
        <taxon>Flavobacterium</taxon>
    </lineage>
</organism>
<proteinExistence type="predicted"/>
<dbReference type="AlphaFoldDB" id="A0A1I0YRE6"/>
<reference evidence="2" key="1">
    <citation type="submission" date="2016-10" db="EMBL/GenBank/DDBJ databases">
        <authorList>
            <person name="Varghese N."/>
            <person name="Submissions S."/>
        </authorList>
    </citation>
    <scope>NUCLEOTIDE SEQUENCE [LARGE SCALE GENOMIC DNA]</scope>
    <source>
        <strain evidence="2">DSM 21789</strain>
    </source>
</reference>
<evidence type="ECO:0000313" key="1">
    <source>
        <dbReference type="EMBL" id="SFB15792.1"/>
    </source>
</evidence>
<accession>A0A1I0YRE6</accession>
<dbReference type="RefSeq" id="WP_091476605.1">
    <property type="nucleotide sequence ID" value="NZ_FOJT01000004.1"/>
</dbReference>
<protein>
    <submittedName>
        <fullName evidence="1">Uncharacterized protein</fullName>
    </submittedName>
</protein>
<evidence type="ECO:0000313" key="2">
    <source>
        <dbReference type="Proteomes" id="UP000199604"/>
    </source>
</evidence>
<name>A0A1I0YRE6_9FLAO</name>
<sequence>MTRIILITFLFLCYNVKGQTKQDIKTYNFNYCYVRVTDASSNSFIKPWARDVEIIYDQFLKSIEILYTTNEFERVAKRLSFVSKQPNGMWYMKDSSNVNYYVLNQLENSLFMFMLAEKKQGVIFQFEMSNDLKE</sequence>
<keyword evidence="2" id="KW-1185">Reference proteome</keyword>
<gene>
    <name evidence="1" type="ORF">SAMN05660845_1906</name>
</gene>